<keyword evidence="3" id="KW-1185">Reference proteome</keyword>
<dbReference type="CDD" id="cd08948">
    <property type="entry name" value="5beta-POR_like_SDR_a"/>
    <property type="match status" value="1"/>
</dbReference>
<dbReference type="PANTHER" id="PTHR32487">
    <property type="entry name" value="3-OXO-DELTA(4,5)-STEROID 5-BETA-REDUCTASE"/>
    <property type="match status" value="1"/>
</dbReference>
<evidence type="ECO:0000313" key="2">
    <source>
        <dbReference type="EMBL" id="SNW03076.1"/>
    </source>
</evidence>
<dbReference type="Pfam" id="PF22917">
    <property type="entry name" value="PRISE"/>
    <property type="match status" value="1"/>
</dbReference>
<dbReference type="Proteomes" id="UP000215134">
    <property type="component" value="Chromosome 1"/>
</dbReference>
<dbReference type="AlphaFoldDB" id="A0A240C7A5"/>
<dbReference type="InterPro" id="IPR036291">
    <property type="entry name" value="NAD(P)-bd_dom_sf"/>
</dbReference>
<dbReference type="STRING" id="1411141.GCA_001590885_02466"/>
<dbReference type="Gene3D" id="3.40.50.720">
    <property type="entry name" value="NAD(P)-binding Rossmann-like Domain"/>
    <property type="match status" value="1"/>
</dbReference>
<dbReference type="InterPro" id="IPR055222">
    <property type="entry name" value="PRISE-like_Rossmann-fold"/>
</dbReference>
<feature type="domain" description="PRISE-like Rossmann-fold" evidence="1">
    <location>
        <begin position="59"/>
        <end position="350"/>
    </location>
</feature>
<dbReference type="SUPFAM" id="SSF51735">
    <property type="entry name" value="NAD(P)-binding Rossmann-fold domains"/>
    <property type="match status" value="1"/>
</dbReference>
<dbReference type="KEGG" id="sfj:SAMEA4384070_3111"/>
<evidence type="ECO:0000313" key="3">
    <source>
        <dbReference type="Proteomes" id="UP000215134"/>
    </source>
</evidence>
<protein>
    <submittedName>
        <fullName evidence="2">Short chain dehydrogenase</fullName>
    </submittedName>
</protein>
<name>A0A240C7A5_SERFI</name>
<sequence length="350" mass="39270">MKNRNQALVVGANGVIGRRLIDELEQQGWTVVGLSRRGGEDRPQVRYLAVDLLDATATRAALQPLTGITHLFYAAYQDAADWAGLVAPNLLMLQNVVEGLEPAAPGLRHISLMQGYKVYGAHLGPFKTPARESDAGHMPPEFNVEQQNYLERRQRGKEWRWSAIRPSVVGGFSLGNPMNLALSIAVYASISKALGLPLRFPGRPGAYHSLLEMTDAGLLARATLWAATDPAAANQAFNINNGDLFRWSEMWPKIADYFELETAPPLPMPLEQMMADKAGLWQALAQRHRLSEPNYQAVAGWRFADFVFSWDYDMFADGSKARRFGFHQYVETEAMFFALFDEFRRRRIIP</sequence>
<gene>
    <name evidence="2" type="ORF">SAMEA4384070_03111</name>
</gene>
<accession>A0A240C7A5</accession>
<organism evidence="2 3">
    <name type="scientific">Serratia ficaria</name>
    <dbReference type="NCBI Taxonomy" id="61651"/>
    <lineage>
        <taxon>Bacteria</taxon>
        <taxon>Pseudomonadati</taxon>
        <taxon>Pseudomonadota</taxon>
        <taxon>Gammaproteobacteria</taxon>
        <taxon>Enterobacterales</taxon>
        <taxon>Yersiniaceae</taxon>
        <taxon>Serratia</taxon>
    </lineage>
</organism>
<dbReference type="GeneID" id="75028255"/>
<dbReference type="EMBL" id="LT906479">
    <property type="protein sequence ID" value="SNW03076.1"/>
    <property type="molecule type" value="Genomic_DNA"/>
</dbReference>
<reference evidence="2 3" key="1">
    <citation type="submission" date="2017-06" db="EMBL/GenBank/DDBJ databases">
        <authorList>
            <consortium name="Pathogen Informatics"/>
        </authorList>
    </citation>
    <scope>NUCLEOTIDE SEQUENCE [LARGE SCALE GENOMIC DNA]</scope>
    <source>
        <strain evidence="2 3">NCTC12148</strain>
    </source>
</reference>
<dbReference type="OrthoDB" id="4392084at2"/>
<dbReference type="PANTHER" id="PTHR32487:SF0">
    <property type="entry name" value="3-OXO-DELTA(4,5)-STEROID 5-BETA-REDUCTASE"/>
    <property type="match status" value="1"/>
</dbReference>
<proteinExistence type="predicted"/>
<evidence type="ECO:0000259" key="1">
    <source>
        <dbReference type="Pfam" id="PF22917"/>
    </source>
</evidence>
<dbReference type="RefSeq" id="WP_095098168.1">
    <property type="nucleotide sequence ID" value="NZ_CAMIQD010000001.1"/>
</dbReference>